<feature type="compositionally biased region" description="Basic and acidic residues" evidence="1">
    <location>
        <begin position="447"/>
        <end position="456"/>
    </location>
</feature>
<feature type="region of interest" description="Disordered" evidence="1">
    <location>
        <begin position="513"/>
        <end position="539"/>
    </location>
</feature>
<dbReference type="RefSeq" id="XP_029218581.1">
    <property type="nucleotide sequence ID" value="XM_029364998.1"/>
</dbReference>
<dbReference type="STRING" id="94643.A0A2A9MGP7"/>
<feature type="region of interest" description="Disordered" evidence="1">
    <location>
        <begin position="616"/>
        <end position="674"/>
    </location>
</feature>
<feature type="compositionally biased region" description="Low complexity" evidence="1">
    <location>
        <begin position="151"/>
        <end position="169"/>
    </location>
</feature>
<feature type="compositionally biased region" description="Basic and acidic residues" evidence="1">
    <location>
        <begin position="1112"/>
        <end position="1138"/>
    </location>
</feature>
<gene>
    <name evidence="2" type="ORF">BESB_066050</name>
</gene>
<feature type="region of interest" description="Disordered" evidence="1">
    <location>
        <begin position="297"/>
        <end position="334"/>
    </location>
</feature>
<feature type="compositionally biased region" description="Low complexity" evidence="1">
    <location>
        <begin position="1411"/>
        <end position="1422"/>
    </location>
</feature>
<dbReference type="Proteomes" id="UP000224006">
    <property type="component" value="Chromosome VI"/>
</dbReference>
<feature type="region of interest" description="Disordered" evidence="1">
    <location>
        <begin position="388"/>
        <end position="412"/>
    </location>
</feature>
<sequence>MPSAPASSAPETSAAQDSSIALEGTLNGPPPSAPAAREASAPQGPLPPSGATEACSRLTKLPAGAASRLPEDDGVADGENPGRECAGKREHGGRAGSPPKTGRHDSPASPPTFDAGSSPGTAPPPCPGRPSKRETSPKAARMASAESSQEPSLSPGELASPAPSSPARSEGAKRCTRRDGGRSAVSGSSQSRNATSHSEAPRSASSSPPDSPNSSRPSASFRRRFCSGMTSSSSSSSSSCSSPSSSSSPSPSVSPASSASSSASLSPPYAPALRVAVSSPHLLPGAPVGGGLSSPSFATPSGSLSPTLHATSSSPKSVSQRMTPHHVCGGGSGSPSASVSPLHICSPASLHFPASPNSPSSGASQGFPALPRTILACVTSPLFAPTATCASPPGMRLQSPPRRLSPMALSPRAFSPSCLSPPSLSPSCVSPQTSPSVHPISDLELDDFPHPFDAHARSALPGSPGSPPPGLLSSAPATYPPCASAAAAAGHHQRGSSFPSHAHRGSFSHAHRAAPSECPAAPHGGGSLGAADSGGVSPGSPRLSAATACTCCGCSEACYVPNASALEASPESAWCVCPCHMQNAAVKIDMCSFGASAHHLPLSSYSTSAEKLCSPGGAASPGHLSPSGERSPRRQALAGKSHGSPCLRRRPSPAPAARSCVSPSSPSSSVAAPVEAPARAEALASALRSPALRHHAQAPPRAENAEEAEKAGGGRDGQRSPRGQSEEEDRRRAAGEEGDSALLRAAAANCVSGAAGGGAEGRKSPAAASWERPLASANAELLGGEQSCAASGAEVSAAGGDHHAPGASPLLPEAVLAPFASREGASEPVGSRTESDEAGATELSPVAGNACGDVEVNRIASNGGLSVLSKFRLPPSPAGAAYLERTRPPTEESHARSEPASGRRPPAASSPSPSPPELAATAGETPSTPDSGLPPAEARAQAPSLFERLPRGLIACGRSPGVEGPPPAETHATEEETDKAASGAARNRDDRFAEAGGEAAGLEPPPAAPSQDTGDALAEQGTCDPCEEYFCKGGPARWSPQLGGEAPPTPPTPDHASSAFVAHQETTCTIESSGELGAEKGDTAAAGAPQAESSGAAAGSPPKEFSASTFPRDWRPAGDAEAHDARERAEEEWGREEVGGAATLRSAFEGEDKDEVARLERGDLSEPHLSLSGSYRDDPCGDERERGLDSGKREQSFAVFSSLFAPREPPEEDRTNASSRLLSLSPTPPASPAGAATNTDELVYVHLDPATGERKEFSAVYFRKSNRIRYKGSMFTSVQSWVQWVETGHVASPPFLPHFHCARDVHDADGDEEELIDDNEEEEHAKRRLDGRAEGDHSRFDLLSPQERNAAYSTFLGSTASLQLHFTEDASQANQDEGERANEMHAAFLYESDNDAFCFSAHGHDDEGEQESNSSDSSSGRSSESEEEKDENEDEGAPVATFDRATREASAPRFYTAENDEDDQTATTRGDAQRVLAAREDSGGRRVEPQRGGDADASRASSPPAKVCSEAHRKANASPAAAQTFADWVAFPEFSGSSGGDATSDVRGAEHAGSVRRNGGVEQAPAVDRSPFHQCPVVSSMGWRAVNGRAGDSEGVRVGNADGLQGEHRPANRAKEFWEASFEANYVSSSFVASSCTHPDDDVHGDSAEEPLSNGRDPFSAPLVDPFASWSEEPRKQ</sequence>
<feature type="compositionally biased region" description="Basic and acidic residues" evidence="1">
    <location>
        <begin position="80"/>
        <end position="93"/>
    </location>
</feature>
<feature type="compositionally biased region" description="Basic and acidic residues" evidence="1">
    <location>
        <begin position="1638"/>
        <end position="1647"/>
    </location>
</feature>
<feature type="compositionally biased region" description="Basic and acidic residues" evidence="1">
    <location>
        <begin position="703"/>
        <end position="735"/>
    </location>
</feature>
<keyword evidence="3" id="KW-1185">Reference proteome</keyword>
<organism evidence="2 3">
    <name type="scientific">Besnoitia besnoiti</name>
    <name type="common">Apicomplexan protozoan</name>
    <dbReference type="NCBI Taxonomy" id="94643"/>
    <lineage>
        <taxon>Eukaryota</taxon>
        <taxon>Sar</taxon>
        <taxon>Alveolata</taxon>
        <taxon>Apicomplexa</taxon>
        <taxon>Conoidasida</taxon>
        <taxon>Coccidia</taxon>
        <taxon>Eucoccidiorida</taxon>
        <taxon>Eimeriorina</taxon>
        <taxon>Sarcocystidae</taxon>
        <taxon>Besnoitia</taxon>
    </lineage>
</organism>
<proteinExistence type="predicted"/>
<feature type="compositionally biased region" description="Basic and acidic residues" evidence="1">
    <location>
        <begin position="1155"/>
        <end position="1166"/>
    </location>
</feature>
<feature type="compositionally biased region" description="Low complexity" evidence="1">
    <location>
        <begin position="1"/>
        <end position="15"/>
    </location>
</feature>
<feature type="region of interest" description="Disordered" evidence="1">
    <location>
        <begin position="789"/>
        <end position="849"/>
    </location>
</feature>
<feature type="compositionally biased region" description="Basic and acidic residues" evidence="1">
    <location>
        <begin position="884"/>
        <end position="897"/>
    </location>
</feature>
<feature type="region of interest" description="Disordered" evidence="1">
    <location>
        <begin position="691"/>
        <end position="740"/>
    </location>
</feature>
<protein>
    <submittedName>
        <fullName evidence="2">Uncharacterized protein</fullName>
    </submittedName>
</protein>
<feature type="compositionally biased region" description="Low complexity" evidence="1">
    <location>
        <begin position="196"/>
        <end position="220"/>
    </location>
</feature>
<feature type="compositionally biased region" description="Acidic residues" evidence="1">
    <location>
        <begin position="1425"/>
        <end position="1436"/>
    </location>
</feature>
<dbReference type="GeneID" id="40311531"/>
<feature type="compositionally biased region" description="Polar residues" evidence="1">
    <location>
        <begin position="185"/>
        <end position="195"/>
    </location>
</feature>
<comment type="caution">
    <text evidence="2">The sequence shown here is derived from an EMBL/GenBank/DDBJ whole genome shotgun (WGS) entry which is preliminary data.</text>
</comment>
<evidence type="ECO:0000313" key="2">
    <source>
        <dbReference type="EMBL" id="PFH34572.1"/>
    </source>
</evidence>
<feature type="region of interest" description="Disordered" evidence="1">
    <location>
        <begin position="1"/>
        <end position="268"/>
    </location>
</feature>
<dbReference type="KEGG" id="bbes:BESB_066050"/>
<feature type="region of interest" description="Disordered" evidence="1">
    <location>
        <begin position="1588"/>
        <end position="1610"/>
    </location>
</feature>
<dbReference type="VEuPathDB" id="ToxoDB:BESB_066050"/>
<accession>A0A2A9MGP7</accession>
<feature type="compositionally biased region" description="Low complexity" evidence="1">
    <location>
        <begin position="655"/>
        <end position="674"/>
    </location>
</feature>
<feature type="region of interest" description="Disordered" evidence="1">
    <location>
        <begin position="1634"/>
        <end position="1677"/>
    </location>
</feature>
<evidence type="ECO:0000256" key="1">
    <source>
        <dbReference type="SAM" id="MobiDB-lite"/>
    </source>
</evidence>
<feature type="region of interest" description="Disordered" evidence="1">
    <location>
        <begin position="1399"/>
        <end position="1573"/>
    </location>
</feature>
<feature type="region of interest" description="Disordered" evidence="1">
    <location>
        <begin position="866"/>
        <end position="1237"/>
    </location>
</feature>
<reference evidence="2 3" key="1">
    <citation type="submission" date="2017-09" db="EMBL/GenBank/DDBJ databases">
        <title>Genome sequencing of Besnoitia besnoiti strain Bb-Ger1.</title>
        <authorList>
            <person name="Schares G."/>
            <person name="Venepally P."/>
            <person name="Lorenzi H.A."/>
        </authorList>
    </citation>
    <scope>NUCLEOTIDE SEQUENCE [LARGE SCALE GENOMIC DNA]</scope>
    <source>
        <strain evidence="2 3">Bb-Ger1</strain>
    </source>
</reference>
<feature type="compositionally biased region" description="Basic and acidic residues" evidence="1">
    <location>
        <begin position="170"/>
        <end position="181"/>
    </location>
</feature>
<feature type="region of interest" description="Disordered" evidence="1">
    <location>
        <begin position="425"/>
        <end position="474"/>
    </location>
</feature>
<feature type="compositionally biased region" description="Low complexity" evidence="1">
    <location>
        <begin position="898"/>
        <end position="911"/>
    </location>
</feature>
<feature type="compositionally biased region" description="Basic and acidic residues" evidence="1">
    <location>
        <begin position="1477"/>
        <end position="1497"/>
    </location>
</feature>
<evidence type="ECO:0000313" key="3">
    <source>
        <dbReference type="Proteomes" id="UP000224006"/>
    </source>
</evidence>
<feature type="compositionally biased region" description="Low complexity" evidence="1">
    <location>
        <begin position="1084"/>
        <end position="1102"/>
    </location>
</feature>
<feature type="compositionally biased region" description="Basic and acidic residues" evidence="1">
    <location>
        <begin position="1175"/>
        <end position="1195"/>
    </location>
</feature>
<dbReference type="EMBL" id="NWUJ01000006">
    <property type="protein sequence ID" value="PFH34572.1"/>
    <property type="molecule type" value="Genomic_DNA"/>
</dbReference>
<name>A0A2A9MGP7_BESBE</name>
<feature type="compositionally biased region" description="Low complexity" evidence="1">
    <location>
        <begin position="789"/>
        <end position="799"/>
    </location>
</feature>
<feature type="compositionally biased region" description="Low complexity" evidence="1">
    <location>
        <begin position="231"/>
        <end position="267"/>
    </location>
</feature>
<dbReference type="OrthoDB" id="10406796at2759"/>
<feature type="compositionally biased region" description="Polar residues" evidence="1">
    <location>
        <begin position="297"/>
        <end position="322"/>
    </location>
</feature>